<dbReference type="GO" id="GO:0007264">
    <property type="term" value="P:small GTPase-mediated signal transduction"/>
    <property type="evidence" value="ECO:0007669"/>
    <property type="project" value="InterPro"/>
</dbReference>
<evidence type="ECO:0000313" key="4">
    <source>
        <dbReference type="Proteomes" id="UP001372338"/>
    </source>
</evidence>
<dbReference type="GO" id="GO:0016192">
    <property type="term" value="P:vesicle-mediated transport"/>
    <property type="evidence" value="ECO:0007669"/>
    <property type="project" value="TreeGrafter"/>
</dbReference>
<comment type="similarity">
    <text evidence="1 2">Belongs to the Rab GDI family.</text>
</comment>
<accession>A0AAN9F691</accession>
<dbReference type="GO" id="GO:0015031">
    <property type="term" value="P:protein transport"/>
    <property type="evidence" value="ECO:0007669"/>
    <property type="project" value="InterPro"/>
</dbReference>
<dbReference type="PANTHER" id="PTHR11787:SF10">
    <property type="entry name" value="GUANOSINE NUCLEOTIDE DIPHOSPHATE DISSOCIATION INHIBITOR"/>
    <property type="match status" value="1"/>
</dbReference>
<proteinExistence type="inferred from homology"/>
<dbReference type="Gene3D" id="3.30.519.10">
    <property type="entry name" value="Guanine Nucleotide Dissociation Inhibitor, domain 2"/>
    <property type="match status" value="1"/>
</dbReference>
<name>A0AAN9F691_CROPI</name>
<dbReference type="Gene3D" id="3.50.50.60">
    <property type="entry name" value="FAD/NAD(P)-binding domain"/>
    <property type="match status" value="1"/>
</dbReference>
<comment type="caution">
    <text evidence="3">The sequence shown here is derived from an EMBL/GenBank/DDBJ whole genome shotgun (WGS) entry which is preliminary data.</text>
</comment>
<sequence length="287" mass="33059">MDGVSFLKTQNSFLSFEQYCFPLNASFFLSFRRRLLSPRFSLRFVFPLVRCNSSSSSLFHRRSLCSLSFIFFVRLLSGSLVRTPTCTVIFLAPWTLKQRAPRTRRGTKLRWSVDGEESRASMENSFTDTAIHRCHCCLTPIRFETLFLVRFSKIENKNPLSESDSLVDLHLKAFICLLYCRAIVMYLFCCSYAHNVAPKGKYIAFVTSEAETDQPEVELKPGIDLLGPVDEIFYDIYDRYEPTNDHQADGCFISTSYDATTHFETTLKDVIEIYSKITGKVISFLIF</sequence>
<dbReference type="EMBL" id="JAYWIO010000004">
    <property type="protein sequence ID" value="KAK7268095.1"/>
    <property type="molecule type" value="Genomic_DNA"/>
</dbReference>
<dbReference type="InterPro" id="IPR018203">
    <property type="entry name" value="GDP_dissociation_inhibitor"/>
</dbReference>
<dbReference type="PANTHER" id="PTHR11787">
    <property type="entry name" value="RAB GDP-DISSOCIATION INHIBITOR"/>
    <property type="match status" value="1"/>
</dbReference>
<dbReference type="Pfam" id="PF00996">
    <property type="entry name" value="GDI"/>
    <property type="match status" value="1"/>
</dbReference>
<reference evidence="3 4" key="1">
    <citation type="submission" date="2024-01" db="EMBL/GenBank/DDBJ databases">
        <title>The genomes of 5 underutilized Papilionoideae crops provide insights into root nodulation and disease resistanc.</title>
        <authorList>
            <person name="Yuan L."/>
        </authorList>
    </citation>
    <scope>NUCLEOTIDE SEQUENCE [LARGE SCALE GENOMIC DNA]</scope>
    <source>
        <strain evidence="3">ZHUSHIDOU_FW_LH</strain>
        <tissue evidence="3">Leaf</tissue>
    </source>
</reference>
<gene>
    <name evidence="3" type="ORF">RIF29_20782</name>
</gene>
<evidence type="ECO:0000256" key="2">
    <source>
        <dbReference type="RuleBase" id="RU363124"/>
    </source>
</evidence>
<protein>
    <recommendedName>
        <fullName evidence="2">Guanosine nucleotide diphosphate dissociation inhibitor</fullName>
    </recommendedName>
</protein>
<dbReference type="SUPFAM" id="SSF54373">
    <property type="entry name" value="FAD-linked reductases, C-terminal domain"/>
    <property type="match status" value="1"/>
</dbReference>
<organism evidence="3 4">
    <name type="scientific">Crotalaria pallida</name>
    <name type="common">Smooth rattlebox</name>
    <name type="synonym">Crotalaria striata</name>
    <dbReference type="NCBI Taxonomy" id="3830"/>
    <lineage>
        <taxon>Eukaryota</taxon>
        <taxon>Viridiplantae</taxon>
        <taxon>Streptophyta</taxon>
        <taxon>Embryophyta</taxon>
        <taxon>Tracheophyta</taxon>
        <taxon>Spermatophyta</taxon>
        <taxon>Magnoliopsida</taxon>
        <taxon>eudicotyledons</taxon>
        <taxon>Gunneridae</taxon>
        <taxon>Pentapetalae</taxon>
        <taxon>rosids</taxon>
        <taxon>fabids</taxon>
        <taxon>Fabales</taxon>
        <taxon>Fabaceae</taxon>
        <taxon>Papilionoideae</taxon>
        <taxon>50 kb inversion clade</taxon>
        <taxon>genistoids sensu lato</taxon>
        <taxon>core genistoids</taxon>
        <taxon>Crotalarieae</taxon>
        <taxon>Crotalaria</taxon>
    </lineage>
</organism>
<dbReference type="InterPro" id="IPR000806">
    <property type="entry name" value="RabGDI"/>
</dbReference>
<dbReference type="InterPro" id="IPR036188">
    <property type="entry name" value="FAD/NAD-bd_sf"/>
</dbReference>
<evidence type="ECO:0000256" key="1">
    <source>
        <dbReference type="ARBA" id="ARBA00005593"/>
    </source>
</evidence>
<dbReference type="GO" id="GO:0005093">
    <property type="term" value="F:Rab GDP-dissociation inhibitor activity"/>
    <property type="evidence" value="ECO:0007669"/>
    <property type="project" value="InterPro"/>
</dbReference>
<dbReference type="SUPFAM" id="SSF51905">
    <property type="entry name" value="FAD/NAD(P)-binding domain"/>
    <property type="match status" value="1"/>
</dbReference>
<keyword evidence="4" id="KW-1185">Reference proteome</keyword>
<dbReference type="AlphaFoldDB" id="A0AAN9F691"/>
<evidence type="ECO:0000313" key="3">
    <source>
        <dbReference type="EMBL" id="KAK7268095.1"/>
    </source>
</evidence>
<dbReference type="GO" id="GO:0005737">
    <property type="term" value="C:cytoplasm"/>
    <property type="evidence" value="ECO:0007669"/>
    <property type="project" value="TreeGrafter"/>
</dbReference>
<dbReference type="Proteomes" id="UP001372338">
    <property type="component" value="Unassembled WGS sequence"/>
</dbReference>
<dbReference type="PRINTS" id="PR00892">
    <property type="entry name" value="RABGDI"/>
</dbReference>